<sequence>MAISKKGFRKINVEGDNFYWKVRKKVSHEEAHDDQYGIPIQHESEGQLLFVFVGFCRSKGYGRESINNITPNLIRLKILEAIELGWKYKKPGNLISFVNRELTSDTKTAKWLQTN</sequence>
<gene>
    <name evidence="1" type="ORF">HNQ88_004191</name>
</gene>
<dbReference type="AlphaFoldDB" id="A0AAE3XR29"/>
<proteinExistence type="predicted"/>
<keyword evidence="2" id="KW-1185">Reference proteome</keyword>
<protein>
    <submittedName>
        <fullName evidence="1">Uncharacterized protein</fullName>
    </submittedName>
</protein>
<accession>A0AAE3XR29</accession>
<evidence type="ECO:0000313" key="2">
    <source>
        <dbReference type="Proteomes" id="UP001185092"/>
    </source>
</evidence>
<comment type="caution">
    <text evidence="1">The sequence shown here is derived from an EMBL/GenBank/DDBJ whole genome shotgun (WGS) entry which is preliminary data.</text>
</comment>
<name>A0AAE3XR29_9BACT</name>
<dbReference type="EMBL" id="JAVDQD010000006">
    <property type="protein sequence ID" value="MDR6241115.1"/>
    <property type="molecule type" value="Genomic_DNA"/>
</dbReference>
<evidence type="ECO:0000313" key="1">
    <source>
        <dbReference type="EMBL" id="MDR6241115.1"/>
    </source>
</evidence>
<dbReference type="RefSeq" id="WP_309941662.1">
    <property type="nucleotide sequence ID" value="NZ_AP025305.1"/>
</dbReference>
<reference evidence="1" key="1">
    <citation type="submission" date="2023-07" db="EMBL/GenBank/DDBJ databases">
        <title>Genomic Encyclopedia of Type Strains, Phase IV (KMG-IV): sequencing the most valuable type-strain genomes for metagenomic binning, comparative biology and taxonomic classification.</title>
        <authorList>
            <person name="Goeker M."/>
        </authorList>
    </citation>
    <scope>NUCLEOTIDE SEQUENCE</scope>
    <source>
        <strain evidence="1">DSM 26174</strain>
    </source>
</reference>
<organism evidence="1 2">
    <name type="scientific">Aureibacter tunicatorum</name>
    <dbReference type="NCBI Taxonomy" id="866807"/>
    <lineage>
        <taxon>Bacteria</taxon>
        <taxon>Pseudomonadati</taxon>
        <taxon>Bacteroidota</taxon>
        <taxon>Cytophagia</taxon>
        <taxon>Cytophagales</taxon>
        <taxon>Persicobacteraceae</taxon>
        <taxon>Aureibacter</taxon>
    </lineage>
</organism>
<dbReference type="Proteomes" id="UP001185092">
    <property type="component" value="Unassembled WGS sequence"/>
</dbReference>